<evidence type="ECO:0000313" key="1">
    <source>
        <dbReference type="EMBL" id="RHZ81614.1"/>
    </source>
</evidence>
<keyword evidence="2" id="KW-1185">Reference proteome</keyword>
<dbReference type="EMBL" id="PQFF01000109">
    <property type="protein sequence ID" value="RHZ81614.1"/>
    <property type="molecule type" value="Genomic_DNA"/>
</dbReference>
<protein>
    <submittedName>
        <fullName evidence="1">Uncharacterized protein</fullName>
    </submittedName>
</protein>
<proteinExistence type="predicted"/>
<dbReference type="STRING" id="1348612.A0A397J8W1"/>
<gene>
    <name evidence="1" type="ORF">Glove_117g69</name>
</gene>
<organism evidence="1 2">
    <name type="scientific">Diversispora epigaea</name>
    <dbReference type="NCBI Taxonomy" id="1348612"/>
    <lineage>
        <taxon>Eukaryota</taxon>
        <taxon>Fungi</taxon>
        <taxon>Fungi incertae sedis</taxon>
        <taxon>Mucoromycota</taxon>
        <taxon>Glomeromycotina</taxon>
        <taxon>Glomeromycetes</taxon>
        <taxon>Diversisporales</taxon>
        <taxon>Diversisporaceae</taxon>
        <taxon>Diversispora</taxon>
    </lineage>
</organism>
<dbReference type="AlphaFoldDB" id="A0A397J8W1"/>
<comment type="caution">
    <text evidence="1">The sequence shown here is derived from an EMBL/GenBank/DDBJ whole genome shotgun (WGS) entry which is preliminary data.</text>
</comment>
<name>A0A397J8W1_9GLOM</name>
<dbReference type="Proteomes" id="UP000266861">
    <property type="component" value="Unassembled WGS sequence"/>
</dbReference>
<dbReference type="OrthoDB" id="2434739at2759"/>
<reference evidence="1 2" key="1">
    <citation type="submission" date="2018-08" db="EMBL/GenBank/DDBJ databases">
        <title>Genome and evolution of the arbuscular mycorrhizal fungus Diversispora epigaea (formerly Glomus versiforme) and its bacterial endosymbionts.</title>
        <authorList>
            <person name="Sun X."/>
            <person name="Fei Z."/>
            <person name="Harrison M."/>
        </authorList>
    </citation>
    <scope>NUCLEOTIDE SEQUENCE [LARGE SCALE GENOMIC DNA]</scope>
    <source>
        <strain evidence="1 2">IT104</strain>
    </source>
</reference>
<sequence length="178" mass="20686">MQIKNPNTNIKARLSGVYVFGLNSQELEKEHKRKYQSRFLKPFNKLVTNCFHPGDNPVLQEIHFKVQDKNFQINFENRDSEKENKKNEAFIKVIDQEPIARDSYQSLTAFLPELPHESSDINNLEIEEEVLKYIGKAGYRRITDILLYKISGLINQHVLDPNNPIINLRISGDGAIYK</sequence>
<evidence type="ECO:0000313" key="2">
    <source>
        <dbReference type="Proteomes" id="UP000266861"/>
    </source>
</evidence>
<accession>A0A397J8W1</accession>